<dbReference type="Proteomes" id="UP001203207">
    <property type="component" value="Unassembled WGS sequence"/>
</dbReference>
<reference evidence="1" key="2">
    <citation type="submission" date="2022-02" db="EMBL/GenBank/DDBJ databases">
        <authorList>
            <person name="Elcheninov A.G."/>
            <person name="Sorokin D.Y."/>
            <person name="Kublanov I.V."/>
        </authorList>
    </citation>
    <scope>NUCLEOTIDE SEQUENCE</scope>
    <source>
        <strain evidence="1">AArc-St2</strain>
    </source>
</reference>
<dbReference type="AlphaFoldDB" id="A0AAE3FXB0"/>
<keyword evidence="2" id="KW-1185">Reference proteome</keyword>
<reference evidence="1" key="1">
    <citation type="journal article" date="2022" name="Syst. Appl. Microbiol.">
        <title>Natronocalculus amylovorans gen. nov., sp. nov., and Natranaeroarchaeum aerophilus sp. nov., dominant culturable amylolytic natronoarchaea from hypersaline soda lakes in southwestern Siberia.</title>
        <authorList>
            <person name="Sorokin D.Y."/>
            <person name="Elcheninov A.G."/>
            <person name="Khizhniak T.V."/>
            <person name="Koenen M."/>
            <person name="Bale N.J."/>
            <person name="Damste J.S.S."/>
            <person name="Kublanov I.V."/>
        </authorList>
    </citation>
    <scope>NUCLEOTIDE SEQUENCE</scope>
    <source>
        <strain evidence="1">AArc-St2</strain>
    </source>
</reference>
<dbReference type="InterPro" id="IPR055961">
    <property type="entry name" value="DUF7539"/>
</dbReference>
<accession>A0AAE3FXB0</accession>
<protein>
    <submittedName>
        <fullName evidence="1">Uncharacterized protein</fullName>
    </submittedName>
</protein>
<evidence type="ECO:0000313" key="2">
    <source>
        <dbReference type="Proteomes" id="UP001203207"/>
    </source>
</evidence>
<organism evidence="1 2">
    <name type="scientific">Natronocalculus amylovorans</name>
    <dbReference type="NCBI Taxonomy" id="2917812"/>
    <lineage>
        <taxon>Archaea</taxon>
        <taxon>Methanobacteriati</taxon>
        <taxon>Methanobacteriota</taxon>
        <taxon>Stenosarchaea group</taxon>
        <taxon>Halobacteria</taxon>
        <taxon>Halobacteriales</taxon>
        <taxon>Haloferacaceae</taxon>
        <taxon>Natronocalculus</taxon>
    </lineage>
</organism>
<comment type="caution">
    <text evidence="1">The sequence shown here is derived from an EMBL/GenBank/DDBJ whole genome shotgun (WGS) entry which is preliminary data.</text>
</comment>
<proteinExistence type="predicted"/>
<dbReference type="EMBL" id="JAKRVX010000003">
    <property type="protein sequence ID" value="MCL9817292.1"/>
    <property type="molecule type" value="Genomic_DNA"/>
</dbReference>
<sequence>MAELPPDRQLILEVRSELDQWTTRARNEAYDELFAGESPILSADDQQLLDAVDSALERQGGDGVWGTDQYGIYSTDDTDTDLPIAVVCVYHAQITSDSVLRGFDAIDDDVEERINGALWTYCERVSTLIGLELEEYLSIQG</sequence>
<gene>
    <name evidence="1" type="ORF">AArcSt2_10090</name>
</gene>
<evidence type="ECO:0000313" key="1">
    <source>
        <dbReference type="EMBL" id="MCL9817292.1"/>
    </source>
</evidence>
<dbReference type="Pfam" id="PF24383">
    <property type="entry name" value="DUF7539"/>
    <property type="match status" value="1"/>
</dbReference>
<dbReference type="RefSeq" id="WP_250584324.1">
    <property type="nucleotide sequence ID" value="NZ_JAKRVX010000003.1"/>
</dbReference>
<name>A0AAE3FXB0_9EURY</name>